<name>A0ABR3QTN2_9PLEO</name>
<dbReference type="InterPro" id="IPR011032">
    <property type="entry name" value="GroES-like_sf"/>
</dbReference>
<keyword evidence="3" id="KW-1185">Reference proteome</keyword>
<feature type="domain" description="Enoyl reductase (ER)" evidence="1">
    <location>
        <begin position="38"/>
        <end position="380"/>
    </location>
</feature>
<organism evidence="2 3">
    <name type="scientific">Nothophoma quercina</name>
    <dbReference type="NCBI Taxonomy" id="749835"/>
    <lineage>
        <taxon>Eukaryota</taxon>
        <taxon>Fungi</taxon>
        <taxon>Dikarya</taxon>
        <taxon>Ascomycota</taxon>
        <taxon>Pezizomycotina</taxon>
        <taxon>Dothideomycetes</taxon>
        <taxon>Pleosporomycetidae</taxon>
        <taxon>Pleosporales</taxon>
        <taxon>Pleosporineae</taxon>
        <taxon>Didymellaceae</taxon>
        <taxon>Nothophoma</taxon>
    </lineage>
</organism>
<evidence type="ECO:0000313" key="3">
    <source>
        <dbReference type="Proteomes" id="UP001521222"/>
    </source>
</evidence>
<dbReference type="Gene3D" id="3.90.180.10">
    <property type="entry name" value="Medium-chain alcohol dehydrogenases, catalytic domain"/>
    <property type="match status" value="1"/>
</dbReference>
<dbReference type="Pfam" id="PF08240">
    <property type="entry name" value="ADH_N"/>
    <property type="match status" value="1"/>
</dbReference>
<accession>A0ABR3QTN2</accession>
<dbReference type="SUPFAM" id="SSF51735">
    <property type="entry name" value="NAD(P)-binding Rossmann-fold domains"/>
    <property type="match status" value="1"/>
</dbReference>
<evidence type="ECO:0000259" key="1">
    <source>
        <dbReference type="SMART" id="SM00829"/>
    </source>
</evidence>
<dbReference type="InterPro" id="IPR020843">
    <property type="entry name" value="ER"/>
</dbReference>
<gene>
    <name evidence="2" type="ORF">SLS59_008145</name>
</gene>
<comment type="caution">
    <text evidence="2">The sequence shown here is derived from an EMBL/GenBank/DDBJ whole genome shotgun (WGS) entry which is preliminary data.</text>
</comment>
<dbReference type="InterPro" id="IPR050700">
    <property type="entry name" value="YIM1/Zinc_Alcohol_DH_Fams"/>
</dbReference>
<dbReference type="CDD" id="cd08267">
    <property type="entry name" value="MDR1"/>
    <property type="match status" value="1"/>
</dbReference>
<dbReference type="SMART" id="SM00829">
    <property type="entry name" value="PKS_ER"/>
    <property type="match status" value="1"/>
</dbReference>
<dbReference type="InterPro" id="IPR013154">
    <property type="entry name" value="ADH-like_N"/>
</dbReference>
<dbReference type="Gene3D" id="3.40.50.720">
    <property type="entry name" value="NAD(P)-binding Rossmann-like Domain"/>
    <property type="match status" value="1"/>
</dbReference>
<dbReference type="PANTHER" id="PTHR11695">
    <property type="entry name" value="ALCOHOL DEHYDROGENASE RELATED"/>
    <property type="match status" value="1"/>
</dbReference>
<dbReference type="EMBL" id="JAKIXB020000031">
    <property type="protein sequence ID" value="KAL1595509.1"/>
    <property type="molecule type" value="Genomic_DNA"/>
</dbReference>
<proteinExistence type="predicted"/>
<dbReference type="SUPFAM" id="SSF50129">
    <property type="entry name" value="GroES-like"/>
    <property type="match status" value="1"/>
</dbReference>
<reference evidence="2 3" key="1">
    <citation type="submission" date="2024-02" db="EMBL/GenBank/DDBJ databases">
        <title>De novo assembly and annotation of 12 fungi associated with fruit tree decline syndrome in Ontario, Canada.</title>
        <authorList>
            <person name="Sulman M."/>
            <person name="Ellouze W."/>
            <person name="Ilyukhin E."/>
        </authorList>
    </citation>
    <scope>NUCLEOTIDE SEQUENCE [LARGE SCALE GENOMIC DNA]</scope>
    <source>
        <strain evidence="2 3">M97-236</strain>
    </source>
</reference>
<evidence type="ECO:0000313" key="2">
    <source>
        <dbReference type="EMBL" id="KAL1595509.1"/>
    </source>
</evidence>
<dbReference type="InterPro" id="IPR036291">
    <property type="entry name" value="NAD(P)-bd_dom_sf"/>
</dbReference>
<dbReference type="PANTHER" id="PTHR11695:SF647">
    <property type="entry name" value="ENOYL REDUCTASE (ER) DOMAIN-CONTAINING PROTEIN"/>
    <property type="match status" value="1"/>
</dbReference>
<protein>
    <recommendedName>
        <fullName evidence="1">Enoyl reductase (ER) domain-containing protein</fullName>
    </recommendedName>
</protein>
<dbReference type="Proteomes" id="UP001521222">
    <property type="component" value="Unassembled WGS sequence"/>
</dbReference>
<dbReference type="Pfam" id="PF13602">
    <property type="entry name" value="ADH_zinc_N_2"/>
    <property type="match status" value="1"/>
</dbReference>
<sequence length="383" mass="41848">MNPPPDHQSLRTISFAIIRTTMAHLPDHNTSLTYTTPESQPHLTHTPLPTISANDILVKVHAAAINPVDIQLWGNPLIGLLAGSKEKGTGRDYAGTIVALGSAVQQSLRWEVGDRVFGLCNRPTGEGTFTEYLKITPASEPVAKMPRSWGFEEAAAVPLVVLTAFSCLDWLPEVGKSLNGKKRRVVVSGASGGVGMWCVQLAKKKIGCHVTGICSGRNADFVKSLGADEVIDYSKQDVTQTLLDSRPDGKKYDLYVDCVGGTEMFAHWHDLLHRDGAYITIVGDKTSRTAMGGPLTYFTYPSQVWRHVYGYLFGPRYANVVLYQKSELLEQVAKLADEQGVQVVVQDVVKGILSEGAHRDAWDKIKSYMVEGRVRGKVVVSIG</sequence>